<keyword evidence="10" id="KW-1185">Reference proteome</keyword>
<reference evidence="10" key="1">
    <citation type="journal article" date="2019" name="Int. J. Syst. Evol. Microbiol.">
        <title>The Global Catalogue of Microorganisms (GCM) 10K type strain sequencing project: providing services to taxonomists for standard genome sequencing and annotation.</title>
        <authorList>
            <consortium name="The Broad Institute Genomics Platform"/>
            <consortium name="The Broad Institute Genome Sequencing Center for Infectious Disease"/>
            <person name="Wu L."/>
            <person name="Ma J."/>
        </authorList>
    </citation>
    <scope>NUCLEOTIDE SEQUENCE [LARGE SCALE GENOMIC DNA]</scope>
    <source>
        <strain evidence="10">KCTC 52473</strain>
    </source>
</reference>
<organism evidence="9 10">
    <name type="scientific">Agaribacter flavus</name>
    <dbReference type="NCBI Taxonomy" id="1902781"/>
    <lineage>
        <taxon>Bacteria</taxon>
        <taxon>Pseudomonadati</taxon>
        <taxon>Pseudomonadota</taxon>
        <taxon>Gammaproteobacteria</taxon>
        <taxon>Alteromonadales</taxon>
        <taxon>Alteromonadaceae</taxon>
        <taxon>Agaribacter</taxon>
    </lineage>
</organism>
<keyword evidence="2" id="KW-0238">DNA-binding</keyword>
<dbReference type="Gene3D" id="3.40.50.2300">
    <property type="match status" value="1"/>
</dbReference>
<dbReference type="PANTHER" id="PTHR43280:SF28">
    <property type="entry name" value="HTH-TYPE TRANSCRIPTIONAL ACTIVATOR RHAS"/>
    <property type="match status" value="1"/>
</dbReference>
<dbReference type="Proteomes" id="UP001595478">
    <property type="component" value="Unassembled WGS sequence"/>
</dbReference>
<dbReference type="SUPFAM" id="SSF46689">
    <property type="entry name" value="Homeodomain-like"/>
    <property type="match status" value="1"/>
</dbReference>
<dbReference type="InterPro" id="IPR036890">
    <property type="entry name" value="HATPase_C_sf"/>
</dbReference>
<dbReference type="PROSITE" id="PS50110">
    <property type="entry name" value="RESPONSE_REGULATORY"/>
    <property type="match status" value="1"/>
</dbReference>
<dbReference type="Pfam" id="PF00072">
    <property type="entry name" value="Response_reg"/>
    <property type="match status" value="1"/>
</dbReference>
<keyword evidence="5" id="KW-0812">Transmembrane</keyword>
<dbReference type="SUPFAM" id="SSF55874">
    <property type="entry name" value="ATPase domain of HSP90 chaperone/DNA topoisomerase II/histidine kinase"/>
    <property type="match status" value="1"/>
</dbReference>
<feature type="domain" description="Histidine kinase" evidence="7">
    <location>
        <begin position="50"/>
        <end position="272"/>
    </location>
</feature>
<keyword evidence="4" id="KW-0597">Phosphoprotein</keyword>
<dbReference type="InterPro" id="IPR018062">
    <property type="entry name" value="HTH_AraC-typ_CS"/>
</dbReference>
<feature type="domain" description="Response regulatory" evidence="8">
    <location>
        <begin position="298"/>
        <end position="417"/>
    </location>
</feature>
<keyword evidence="3" id="KW-0804">Transcription</keyword>
<comment type="caution">
    <text evidence="9">The sequence shown here is derived from an EMBL/GenBank/DDBJ whole genome shotgun (WGS) entry which is preliminary data.</text>
</comment>
<evidence type="ECO:0000259" key="8">
    <source>
        <dbReference type="PROSITE" id="PS50110"/>
    </source>
</evidence>
<dbReference type="InterPro" id="IPR018060">
    <property type="entry name" value="HTH_AraC"/>
</dbReference>
<dbReference type="SMART" id="SM00342">
    <property type="entry name" value="HTH_ARAC"/>
    <property type="match status" value="1"/>
</dbReference>
<name>A0ABV7FRP3_9ALTE</name>
<accession>A0ABV7FRP3</accession>
<sequence length="553" mass="62611">MSILEELLYLSFAFALCMSLYFNLMQAQLLRRVKSQSTVARGTQHRQASFGTHKIHKMVDQLEVAMKGLATSNYWTQNHQKCHSLYKVKLRNEFGQIRGLLNELKQLRYDADSFVAEQPSSVLCAQLDLTSVWEALTNFASFHGVELRIDFDEQCVVALPNSVLGKLIKEIVVNAIVHNHESTVVRVDGGVYGSNLIINVRDNGVGIPKEVVSKVWDTASDSKATQRRRTDENFYLDLPTVITTLQAFKGKVEINSSVRHGTHIRLYVPIQELENCAELLTDSEKTQELGTSYLKVNNASLVLFVNFSGGRLCQELVEANLSHYNISTVNSGDQALVEIANRNVQLLVLDTDIEYEQAMQLSSIVRASRKTRDIPIVLLTFAIPQDIRLEFLRKGMTNILEKPVQKEEVSAMLKACLSRLKHTSAVVEEALATYTIRTSEIDFSNTSDDFAKNFESIVEDHYADSDFSRGNCASMLCMSEQTLHRRIRENFDTNFRSYVQEFRMQKAREMLLNGESVTNTSLNVGINSLSNFTRNFRATFGYPPSKLSKRTIR</sequence>
<evidence type="ECO:0000259" key="7">
    <source>
        <dbReference type="PROSITE" id="PS50109"/>
    </source>
</evidence>
<evidence type="ECO:0000259" key="6">
    <source>
        <dbReference type="PROSITE" id="PS01124"/>
    </source>
</evidence>
<evidence type="ECO:0000313" key="9">
    <source>
        <dbReference type="EMBL" id="MFC3123019.1"/>
    </source>
</evidence>
<evidence type="ECO:0000256" key="3">
    <source>
        <dbReference type="ARBA" id="ARBA00023163"/>
    </source>
</evidence>
<dbReference type="Gene3D" id="1.10.10.60">
    <property type="entry name" value="Homeodomain-like"/>
    <property type="match status" value="1"/>
</dbReference>
<dbReference type="RefSeq" id="WP_376921141.1">
    <property type="nucleotide sequence ID" value="NZ_JBHRSW010000043.1"/>
</dbReference>
<dbReference type="Pfam" id="PF12833">
    <property type="entry name" value="HTH_18"/>
    <property type="match status" value="1"/>
</dbReference>
<dbReference type="PROSITE" id="PS00041">
    <property type="entry name" value="HTH_ARAC_FAMILY_1"/>
    <property type="match status" value="1"/>
</dbReference>
<dbReference type="InterPro" id="IPR005467">
    <property type="entry name" value="His_kinase_dom"/>
</dbReference>
<keyword evidence="5" id="KW-1133">Transmembrane helix</keyword>
<dbReference type="SUPFAM" id="SSF52172">
    <property type="entry name" value="CheY-like"/>
    <property type="match status" value="1"/>
</dbReference>
<proteinExistence type="predicted"/>
<evidence type="ECO:0000256" key="1">
    <source>
        <dbReference type="ARBA" id="ARBA00023015"/>
    </source>
</evidence>
<evidence type="ECO:0000256" key="5">
    <source>
        <dbReference type="SAM" id="Phobius"/>
    </source>
</evidence>
<evidence type="ECO:0000256" key="4">
    <source>
        <dbReference type="PROSITE-ProRule" id="PRU00169"/>
    </source>
</evidence>
<feature type="modified residue" description="4-aspartylphosphate" evidence="4">
    <location>
        <position position="350"/>
    </location>
</feature>
<keyword evidence="5" id="KW-0472">Membrane</keyword>
<feature type="transmembrane region" description="Helical" evidence="5">
    <location>
        <begin position="6"/>
        <end position="24"/>
    </location>
</feature>
<dbReference type="InterPro" id="IPR003594">
    <property type="entry name" value="HATPase_dom"/>
</dbReference>
<dbReference type="PANTHER" id="PTHR43280">
    <property type="entry name" value="ARAC-FAMILY TRANSCRIPTIONAL REGULATOR"/>
    <property type="match status" value="1"/>
</dbReference>
<evidence type="ECO:0000256" key="2">
    <source>
        <dbReference type="ARBA" id="ARBA00023125"/>
    </source>
</evidence>
<dbReference type="PROSITE" id="PS01124">
    <property type="entry name" value="HTH_ARAC_FAMILY_2"/>
    <property type="match status" value="1"/>
</dbReference>
<dbReference type="PROSITE" id="PS50109">
    <property type="entry name" value="HIS_KIN"/>
    <property type="match status" value="1"/>
</dbReference>
<evidence type="ECO:0000313" key="10">
    <source>
        <dbReference type="Proteomes" id="UP001595478"/>
    </source>
</evidence>
<keyword evidence="1" id="KW-0805">Transcription regulation</keyword>
<dbReference type="Pfam" id="PF02518">
    <property type="entry name" value="HATPase_c"/>
    <property type="match status" value="1"/>
</dbReference>
<dbReference type="InterPro" id="IPR009057">
    <property type="entry name" value="Homeodomain-like_sf"/>
</dbReference>
<feature type="domain" description="HTH araC/xylS-type" evidence="6">
    <location>
        <begin position="452"/>
        <end position="550"/>
    </location>
</feature>
<protein>
    <submittedName>
        <fullName evidence="9">Helix-turn-helix domain-containing protein</fullName>
    </submittedName>
</protein>
<dbReference type="Gene3D" id="3.30.565.10">
    <property type="entry name" value="Histidine kinase-like ATPase, C-terminal domain"/>
    <property type="match status" value="1"/>
</dbReference>
<gene>
    <name evidence="9" type="ORF">ACFOHL_15445</name>
</gene>
<dbReference type="EMBL" id="JBHRSW010000043">
    <property type="protein sequence ID" value="MFC3123019.1"/>
    <property type="molecule type" value="Genomic_DNA"/>
</dbReference>
<dbReference type="SMART" id="SM00387">
    <property type="entry name" value="HATPase_c"/>
    <property type="match status" value="1"/>
</dbReference>
<dbReference type="CDD" id="cd00075">
    <property type="entry name" value="HATPase"/>
    <property type="match status" value="1"/>
</dbReference>
<dbReference type="InterPro" id="IPR011006">
    <property type="entry name" value="CheY-like_superfamily"/>
</dbReference>
<dbReference type="InterPro" id="IPR001789">
    <property type="entry name" value="Sig_transdc_resp-reg_receiver"/>
</dbReference>